<evidence type="ECO:0000313" key="7">
    <source>
        <dbReference type="EMBL" id="OGK50804.1"/>
    </source>
</evidence>
<comment type="caution">
    <text evidence="7">The sequence shown here is derived from an EMBL/GenBank/DDBJ whole genome shotgun (WGS) entry which is preliminary data.</text>
</comment>
<evidence type="ECO:0000256" key="2">
    <source>
        <dbReference type="ARBA" id="ARBA00022475"/>
    </source>
</evidence>
<evidence type="ECO:0000256" key="4">
    <source>
        <dbReference type="ARBA" id="ARBA00022989"/>
    </source>
</evidence>
<sequence>MLSDLFKHSGIYFGGLTISRLLSTFVFILFARTLNPSSFGDLVLFHTLVLTITFFSDFGMNQWYQKMAHQENKDKLFGKIIHARIFTLISSLFLSFLFLYLTRSFSTSISLIFLIVLVFEAFSSIVDGYYLEKKQAGKLSLKTAARMIVYLAGYILTFQVFTFEVAVYLYLISSFVTAAWIFPWGQLKHLQFSPLSRIMKTLKGSSSYAFLIATSFAYSRGDSLVVRYTLNSSALGIYGAAYRYLEGLSLLPTALSHNLFPLSAKESTVTSQHLRKITLFMMLIGLLTSIVLYVFSDWFIVTIIGPAYIQAVPILKIFSGVVFLFFLNAPLATIVQSSKLLKKFLPFGIANTVLNIALNILLIPFFGVVAAAWVMLTTEITGLLVNLYFTRKLYNQ</sequence>
<keyword evidence="2" id="KW-1003">Cell membrane</keyword>
<protein>
    <submittedName>
        <fullName evidence="7">Uncharacterized protein</fullName>
    </submittedName>
</protein>
<proteinExistence type="predicted"/>
<reference evidence="7 8" key="1">
    <citation type="journal article" date="2016" name="Nat. Commun.">
        <title>Thousands of microbial genomes shed light on interconnected biogeochemical processes in an aquifer system.</title>
        <authorList>
            <person name="Anantharaman K."/>
            <person name="Brown C.T."/>
            <person name="Hug L.A."/>
            <person name="Sharon I."/>
            <person name="Castelle C.J."/>
            <person name="Probst A.J."/>
            <person name="Thomas B.C."/>
            <person name="Singh A."/>
            <person name="Wilkins M.J."/>
            <person name="Karaoz U."/>
            <person name="Brodie E.L."/>
            <person name="Williams K.H."/>
            <person name="Hubbard S.S."/>
            <person name="Banfield J.F."/>
        </authorList>
    </citation>
    <scope>NUCLEOTIDE SEQUENCE [LARGE SCALE GENOMIC DNA]</scope>
</reference>
<feature type="transmembrane region" description="Helical" evidence="6">
    <location>
        <begin position="277"/>
        <end position="295"/>
    </location>
</feature>
<feature type="transmembrane region" description="Helical" evidence="6">
    <location>
        <begin position="167"/>
        <end position="187"/>
    </location>
</feature>
<dbReference type="PANTHER" id="PTHR30250">
    <property type="entry name" value="PST FAMILY PREDICTED COLANIC ACID TRANSPORTER"/>
    <property type="match status" value="1"/>
</dbReference>
<feature type="transmembrane region" description="Helical" evidence="6">
    <location>
        <begin position="344"/>
        <end position="364"/>
    </location>
</feature>
<keyword evidence="4 6" id="KW-1133">Transmembrane helix</keyword>
<feature type="transmembrane region" description="Helical" evidence="6">
    <location>
        <begin position="108"/>
        <end position="131"/>
    </location>
</feature>
<evidence type="ECO:0000256" key="1">
    <source>
        <dbReference type="ARBA" id="ARBA00004651"/>
    </source>
</evidence>
<feature type="transmembrane region" description="Helical" evidence="6">
    <location>
        <begin position="12"/>
        <end position="31"/>
    </location>
</feature>
<dbReference type="InterPro" id="IPR002797">
    <property type="entry name" value="Polysacc_synth"/>
</dbReference>
<organism evidence="7 8">
    <name type="scientific">Candidatus Roizmanbacteria bacterium RIFCSPLOWO2_01_FULL_40_42</name>
    <dbReference type="NCBI Taxonomy" id="1802066"/>
    <lineage>
        <taxon>Bacteria</taxon>
        <taxon>Candidatus Roizmaniibacteriota</taxon>
    </lineage>
</organism>
<feature type="transmembrane region" description="Helical" evidence="6">
    <location>
        <begin position="81"/>
        <end position="102"/>
    </location>
</feature>
<dbReference type="PANTHER" id="PTHR30250:SF11">
    <property type="entry name" value="O-ANTIGEN TRANSPORTER-RELATED"/>
    <property type="match status" value="1"/>
</dbReference>
<gene>
    <name evidence="7" type="ORF">A3B50_00805</name>
</gene>
<dbReference type="Pfam" id="PF01943">
    <property type="entry name" value="Polysacc_synt"/>
    <property type="match status" value="1"/>
</dbReference>
<dbReference type="InterPro" id="IPR050833">
    <property type="entry name" value="Poly_Biosynth_Transport"/>
</dbReference>
<feature type="transmembrane region" description="Helical" evidence="6">
    <location>
        <begin position="370"/>
        <end position="389"/>
    </location>
</feature>
<dbReference type="GO" id="GO:0005886">
    <property type="term" value="C:plasma membrane"/>
    <property type="evidence" value="ECO:0007669"/>
    <property type="project" value="UniProtKB-SubCell"/>
</dbReference>
<feature type="transmembrane region" description="Helical" evidence="6">
    <location>
        <begin position="43"/>
        <end position="60"/>
    </location>
</feature>
<accession>A0A1F7J5A6</accession>
<comment type="subcellular location">
    <subcellularLocation>
        <location evidence="1">Cell membrane</location>
        <topology evidence="1">Multi-pass membrane protein</topology>
    </subcellularLocation>
</comment>
<dbReference type="AlphaFoldDB" id="A0A1F7J5A6"/>
<keyword evidence="3 6" id="KW-0812">Transmembrane</keyword>
<dbReference type="EMBL" id="MGAQ01000010">
    <property type="protein sequence ID" value="OGK50804.1"/>
    <property type="molecule type" value="Genomic_DNA"/>
</dbReference>
<evidence type="ECO:0000256" key="6">
    <source>
        <dbReference type="SAM" id="Phobius"/>
    </source>
</evidence>
<dbReference type="Proteomes" id="UP000178558">
    <property type="component" value="Unassembled WGS sequence"/>
</dbReference>
<name>A0A1F7J5A6_9BACT</name>
<feature type="transmembrane region" description="Helical" evidence="6">
    <location>
        <begin position="307"/>
        <end position="332"/>
    </location>
</feature>
<evidence type="ECO:0000256" key="3">
    <source>
        <dbReference type="ARBA" id="ARBA00022692"/>
    </source>
</evidence>
<keyword evidence="5 6" id="KW-0472">Membrane</keyword>
<evidence type="ECO:0000256" key="5">
    <source>
        <dbReference type="ARBA" id="ARBA00023136"/>
    </source>
</evidence>
<evidence type="ECO:0000313" key="8">
    <source>
        <dbReference type="Proteomes" id="UP000178558"/>
    </source>
</evidence>